<dbReference type="EMBL" id="MT141308">
    <property type="protein sequence ID" value="QJA58110.1"/>
    <property type="molecule type" value="Genomic_DNA"/>
</dbReference>
<sequence>MLILRFPVPDREIKPVGAAGQLIVDGRSCSDGRKGCRTVIVARGLGEARK</sequence>
<dbReference type="AlphaFoldDB" id="A0A6M3IKH9"/>
<reference evidence="1" key="1">
    <citation type="submission" date="2020-03" db="EMBL/GenBank/DDBJ databases">
        <title>The deep terrestrial virosphere.</title>
        <authorList>
            <person name="Holmfeldt K."/>
            <person name="Nilsson E."/>
            <person name="Simone D."/>
            <person name="Lopez-Fernandez M."/>
            <person name="Wu X."/>
            <person name="de Brujin I."/>
            <person name="Lundin D."/>
            <person name="Andersson A."/>
            <person name="Bertilsson S."/>
            <person name="Dopson M."/>
        </authorList>
    </citation>
    <scope>NUCLEOTIDE SEQUENCE</scope>
    <source>
        <strain evidence="1">MM415B01502</strain>
    </source>
</reference>
<evidence type="ECO:0000313" key="1">
    <source>
        <dbReference type="EMBL" id="QJA58110.1"/>
    </source>
</evidence>
<name>A0A6M3IKH9_9ZZZZ</name>
<protein>
    <submittedName>
        <fullName evidence="1">Uncharacterized protein</fullName>
    </submittedName>
</protein>
<organism evidence="1">
    <name type="scientific">viral metagenome</name>
    <dbReference type="NCBI Taxonomy" id="1070528"/>
    <lineage>
        <taxon>unclassified sequences</taxon>
        <taxon>metagenomes</taxon>
        <taxon>organismal metagenomes</taxon>
    </lineage>
</organism>
<gene>
    <name evidence="1" type="ORF">MM415B01502_0023</name>
</gene>
<accession>A0A6M3IKH9</accession>
<proteinExistence type="predicted"/>